<accession>A0A6P7GD58</accession>
<dbReference type="GeneID" id="114340775"/>
<dbReference type="Proteomes" id="UP001652700">
    <property type="component" value="Unplaced"/>
</dbReference>
<dbReference type="CDD" id="cd00707">
    <property type="entry name" value="Pancreat_lipase_like"/>
    <property type="match status" value="1"/>
</dbReference>
<dbReference type="PRINTS" id="PR00821">
    <property type="entry name" value="TAGLIPASE"/>
</dbReference>
<gene>
    <name evidence="8" type="primary">LOC114340775</name>
</gene>
<evidence type="ECO:0000313" key="7">
    <source>
        <dbReference type="Proteomes" id="UP001652700"/>
    </source>
</evidence>
<reference evidence="6" key="2">
    <citation type="submission" date="2025-05" db="UniProtKB">
        <authorList>
            <consortium name="EnsemblMetazoa"/>
        </authorList>
    </citation>
    <scope>IDENTIFICATION</scope>
</reference>
<feature type="domain" description="Lipase" evidence="5">
    <location>
        <begin position="54"/>
        <end position="336"/>
    </location>
</feature>
<evidence type="ECO:0000256" key="4">
    <source>
        <dbReference type="RuleBase" id="RU004262"/>
    </source>
</evidence>
<sequence length="338" mass="36939">MSAAATIAGLALAATAAATLVVIAMVDGQLTTNSTSPTSTFMQLSGNQNNGQLIDPNGPSVQFILYTRDNPPANLKVGDETAFKNSGFNKTSSTKIIIHGFTSSIRDIMFMKLKKAYLEAGDFNVIGMDWSVLCDFEYISAMHGVREAGQYLGEFIKWLQFVGVSLKDIHLIGHSMGAHVAGIGAGKIKNGKVGRITGLDPARPGYRDNRLDNKLDLNDAMLVDCLHTFIQVLGLAEPVGHIDFYANGGMFQPGCPDLNDMWKIGESLYCNHGRAYHLFAESIVNDKAFKSVKCKSVQEAVVSKCTEESDVYMGQYDSYNNAKGIYYFKTRDRPPFTL</sequence>
<evidence type="ECO:0000256" key="3">
    <source>
        <dbReference type="ARBA" id="ARBA00022525"/>
    </source>
</evidence>
<dbReference type="InterPro" id="IPR033906">
    <property type="entry name" value="Lipase_N"/>
</dbReference>
<dbReference type="GO" id="GO:0016298">
    <property type="term" value="F:lipase activity"/>
    <property type="evidence" value="ECO:0007669"/>
    <property type="project" value="InterPro"/>
</dbReference>
<dbReference type="PANTHER" id="PTHR11610:SF173">
    <property type="entry name" value="LIPASE DOMAIN-CONTAINING PROTEIN-RELATED"/>
    <property type="match status" value="1"/>
</dbReference>
<dbReference type="GO" id="GO:0017171">
    <property type="term" value="F:serine hydrolase activity"/>
    <property type="evidence" value="ECO:0007669"/>
    <property type="project" value="TreeGrafter"/>
</dbReference>
<dbReference type="SUPFAM" id="SSF53474">
    <property type="entry name" value="alpha/beta-Hydrolases"/>
    <property type="match status" value="1"/>
</dbReference>
<dbReference type="Gene3D" id="3.40.50.1820">
    <property type="entry name" value="alpha/beta hydrolase"/>
    <property type="match status" value="1"/>
</dbReference>
<dbReference type="RefSeq" id="XP_028147346.1">
    <property type="nucleotide sequence ID" value="XM_028291545.1"/>
</dbReference>
<dbReference type="Pfam" id="PF00151">
    <property type="entry name" value="Lipase"/>
    <property type="match status" value="1"/>
</dbReference>
<evidence type="ECO:0000313" key="6">
    <source>
        <dbReference type="EnsemblMetazoa" id="XP_028147346.1"/>
    </source>
</evidence>
<evidence type="ECO:0000256" key="2">
    <source>
        <dbReference type="ARBA" id="ARBA00010701"/>
    </source>
</evidence>
<dbReference type="InterPro" id="IPR029058">
    <property type="entry name" value="AB_hydrolase_fold"/>
</dbReference>
<dbReference type="AlphaFoldDB" id="A0A6P7GD58"/>
<dbReference type="GO" id="GO:0016042">
    <property type="term" value="P:lipid catabolic process"/>
    <property type="evidence" value="ECO:0007669"/>
    <property type="project" value="TreeGrafter"/>
</dbReference>
<protein>
    <submittedName>
        <fullName evidence="8">Phospholipase A1 member A-like isoform X1</fullName>
    </submittedName>
</protein>
<evidence type="ECO:0000313" key="8">
    <source>
        <dbReference type="RefSeq" id="XP_028147346.1"/>
    </source>
</evidence>
<proteinExistence type="inferred from homology"/>
<comment type="subcellular location">
    <subcellularLocation>
        <location evidence="1">Secreted</location>
    </subcellularLocation>
</comment>
<dbReference type="OrthoDB" id="199913at2759"/>
<comment type="similarity">
    <text evidence="2 4">Belongs to the AB hydrolase superfamily. Lipase family.</text>
</comment>
<organism evidence="8">
    <name type="scientific">Diabrotica virgifera virgifera</name>
    <name type="common">western corn rootworm</name>
    <dbReference type="NCBI Taxonomy" id="50390"/>
    <lineage>
        <taxon>Eukaryota</taxon>
        <taxon>Metazoa</taxon>
        <taxon>Ecdysozoa</taxon>
        <taxon>Arthropoda</taxon>
        <taxon>Hexapoda</taxon>
        <taxon>Insecta</taxon>
        <taxon>Pterygota</taxon>
        <taxon>Neoptera</taxon>
        <taxon>Endopterygota</taxon>
        <taxon>Coleoptera</taxon>
        <taxon>Polyphaga</taxon>
        <taxon>Cucujiformia</taxon>
        <taxon>Chrysomeloidea</taxon>
        <taxon>Chrysomelidae</taxon>
        <taxon>Galerucinae</taxon>
        <taxon>Diabroticina</taxon>
        <taxon>Diabroticites</taxon>
        <taxon>Diabrotica</taxon>
    </lineage>
</organism>
<dbReference type="PANTHER" id="PTHR11610">
    <property type="entry name" value="LIPASE"/>
    <property type="match status" value="1"/>
</dbReference>
<keyword evidence="7" id="KW-1185">Reference proteome</keyword>
<evidence type="ECO:0000256" key="1">
    <source>
        <dbReference type="ARBA" id="ARBA00004613"/>
    </source>
</evidence>
<reference evidence="8" key="1">
    <citation type="submission" date="2025-04" db="UniProtKB">
        <authorList>
            <consortium name="RefSeq"/>
        </authorList>
    </citation>
    <scope>IDENTIFICATION</scope>
    <source>
        <tissue evidence="8">Whole insect</tissue>
    </source>
</reference>
<dbReference type="GO" id="GO:0005615">
    <property type="term" value="C:extracellular space"/>
    <property type="evidence" value="ECO:0007669"/>
    <property type="project" value="TreeGrafter"/>
</dbReference>
<keyword evidence="3" id="KW-0964">Secreted</keyword>
<dbReference type="EnsemblMetazoa" id="XM_028291545.2">
    <property type="protein sequence ID" value="XP_028147346.1"/>
    <property type="gene ID" value="LOC114340775"/>
</dbReference>
<dbReference type="InParanoid" id="A0A6P7GD58"/>
<dbReference type="InterPro" id="IPR000734">
    <property type="entry name" value="TAG_lipase"/>
</dbReference>
<name>A0A6P7GD58_DIAVI</name>
<dbReference type="InterPro" id="IPR013818">
    <property type="entry name" value="Lipase"/>
</dbReference>
<dbReference type="KEGG" id="dvv:114340775"/>
<evidence type="ECO:0000259" key="5">
    <source>
        <dbReference type="Pfam" id="PF00151"/>
    </source>
</evidence>